<gene>
    <name evidence="2" type="ORF">LCGC14_0389340</name>
</gene>
<evidence type="ECO:0000313" key="2">
    <source>
        <dbReference type="EMBL" id="KKN74517.1"/>
    </source>
</evidence>
<evidence type="ECO:0000256" key="1">
    <source>
        <dbReference type="SAM" id="MobiDB-lite"/>
    </source>
</evidence>
<dbReference type="EMBL" id="LAZR01000324">
    <property type="protein sequence ID" value="KKN74517.1"/>
    <property type="molecule type" value="Genomic_DNA"/>
</dbReference>
<comment type="caution">
    <text evidence="2">The sequence shown here is derived from an EMBL/GenBank/DDBJ whole genome shotgun (WGS) entry which is preliminary data.</text>
</comment>
<sequence>MTSATERTPIETQPQASIPGSSTLLIGPAGTGKTTAIPTFIAAGIETFVLITDPRGEESLIDAMELHNLPMDKLHWHYVAQASPSWATLQTMATTITSLSYKAVTEIKSGLNKQDYQQFFNMLAVCANFKCQRDGKEYGAIDSWGPNRAFAFDSMSGLNTMSMDMTIGSKPAAHQGEWGIAMNAEERFIKKCCSDLRCYFLLTAHLQRLVDELAGGMTLMVDALGTKLAPKIPKDFSDVVLAVKAGIEFTWSTAAINVDLKNRALPIADKLKPDFGQMVDKWKQRTAAAQTQGKE</sequence>
<proteinExistence type="predicted"/>
<dbReference type="SUPFAM" id="SSF52540">
    <property type="entry name" value="P-loop containing nucleoside triphosphate hydrolases"/>
    <property type="match status" value="1"/>
</dbReference>
<dbReference type="InterPro" id="IPR027417">
    <property type="entry name" value="P-loop_NTPase"/>
</dbReference>
<feature type="region of interest" description="Disordered" evidence="1">
    <location>
        <begin position="1"/>
        <end position="24"/>
    </location>
</feature>
<name>A0A0F9THX5_9ZZZZ</name>
<protein>
    <submittedName>
        <fullName evidence="2">Uncharacterized protein</fullName>
    </submittedName>
</protein>
<dbReference type="AlphaFoldDB" id="A0A0F9THX5"/>
<reference evidence="2" key="1">
    <citation type="journal article" date="2015" name="Nature">
        <title>Complex archaea that bridge the gap between prokaryotes and eukaryotes.</title>
        <authorList>
            <person name="Spang A."/>
            <person name="Saw J.H."/>
            <person name="Jorgensen S.L."/>
            <person name="Zaremba-Niedzwiedzka K."/>
            <person name="Martijn J."/>
            <person name="Lind A.E."/>
            <person name="van Eijk R."/>
            <person name="Schleper C."/>
            <person name="Guy L."/>
            <person name="Ettema T.J."/>
        </authorList>
    </citation>
    <scope>NUCLEOTIDE SEQUENCE</scope>
</reference>
<organism evidence="2">
    <name type="scientific">marine sediment metagenome</name>
    <dbReference type="NCBI Taxonomy" id="412755"/>
    <lineage>
        <taxon>unclassified sequences</taxon>
        <taxon>metagenomes</taxon>
        <taxon>ecological metagenomes</taxon>
    </lineage>
</organism>
<accession>A0A0F9THX5</accession>